<name>A0A1E7FNE9_9STRA</name>
<sequence length="356" mass="37709">MMMSRFASLLLFALSIYPSSAAEFVGTPRCGDCWCITDTDDGTGSCPTNTTGITDSFSPTDELYATFQLTNEPDFLKLQSASGGSCFPFKDSMDTIPSYTEAESDQCVTPDDDDSMVCGYVYDSSSTTCEGRNYEIQTFPTAGDATIASAAIVHQGACGVCSSAQDFGTRIKTYGSLEIESIKCATSFTFSQNFPKLITCYSDLGFTESCATLWAHFAATNSKTCAIKCFPTADGVILNGPAPECEPSTCLECGEDFRDDFDDIAGMEFIKAGITERITQDCDDFYRVIHDPCVGISDDGGSSDGGGDGSSVDAPTSTTPEVSESAPAEGTSGGNYNSGTLITMFLSLIGMILVMV</sequence>
<keyword evidence="2" id="KW-0732">Signal</keyword>
<evidence type="ECO:0000256" key="2">
    <source>
        <dbReference type="SAM" id="SignalP"/>
    </source>
</evidence>
<feature type="signal peptide" evidence="2">
    <location>
        <begin position="1"/>
        <end position="21"/>
    </location>
</feature>
<dbReference type="EMBL" id="KV784355">
    <property type="protein sequence ID" value="OEU19692.1"/>
    <property type="molecule type" value="Genomic_DNA"/>
</dbReference>
<reference evidence="3 4" key="1">
    <citation type="submission" date="2016-09" db="EMBL/GenBank/DDBJ databases">
        <title>Extensive genetic diversity and differential bi-allelic expression allows diatom success in the polar Southern Ocean.</title>
        <authorList>
            <consortium name="DOE Joint Genome Institute"/>
            <person name="Mock T."/>
            <person name="Otillar R.P."/>
            <person name="Strauss J."/>
            <person name="Dupont C."/>
            <person name="Frickenhaus S."/>
            <person name="Maumus F."/>
            <person name="Mcmullan M."/>
            <person name="Sanges R."/>
            <person name="Schmutz J."/>
            <person name="Toseland A."/>
            <person name="Valas R."/>
            <person name="Veluchamy A."/>
            <person name="Ward B.J."/>
            <person name="Allen A."/>
            <person name="Barry K."/>
            <person name="Falciatore A."/>
            <person name="Ferrante M."/>
            <person name="Fortunato A.E."/>
            <person name="Gloeckner G."/>
            <person name="Gruber A."/>
            <person name="Hipkin R."/>
            <person name="Janech M."/>
            <person name="Kroth P."/>
            <person name="Leese F."/>
            <person name="Lindquist E."/>
            <person name="Lyon B.R."/>
            <person name="Martin J."/>
            <person name="Mayer C."/>
            <person name="Parker M."/>
            <person name="Quesneville H."/>
            <person name="Raymond J."/>
            <person name="Uhlig C."/>
            <person name="Valentin K.U."/>
            <person name="Worden A.Z."/>
            <person name="Armbrust E.V."/>
            <person name="Bowler C."/>
            <person name="Green B."/>
            <person name="Moulton V."/>
            <person name="Van Oosterhout C."/>
            <person name="Grigoriev I."/>
        </authorList>
    </citation>
    <scope>NUCLEOTIDE SEQUENCE [LARGE SCALE GENOMIC DNA]</scope>
    <source>
        <strain evidence="3 4">CCMP1102</strain>
    </source>
</reference>
<dbReference type="PANTHER" id="PTHR40535">
    <property type="entry name" value="CHROMOSOME UNDETERMINED SCAFFOLD_9, WHOLE GENOME SHOTGUN SEQUENCE"/>
    <property type="match status" value="1"/>
</dbReference>
<dbReference type="PANTHER" id="PTHR40535:SF1">
    <property type="entry name" value="CHROMOSOME UNDETERMINED SCAFFOLD_9, WHOLE GENOME SHOTGUN SEQUENCE"/>
    <property type="match status" value="1"/>
</dbReference>
<dbReference type="KEGG" id="fcy:FRACYDRAFT_235747"/>
<organism evidence="3 4">
    <name type="scientific">Fragilariopsis cylindrus CCMP1102</name>
    <dbReference type="NCBI Taxonomy" id="635003"/>
    <lineage>
        <taxon>Eukaryota</taxon>
        <taxon>Sar</taxon>
        <taxon>Stramenopiles</taxon>
        <taxon>Ochrophyta</taxon>
        <taxon>Bacillariophyta</taxon>
        <taxon>Bacillariophyceae</taxon>
        <taxon>Bacillariophycidae</taxon>
        <taxon>Bacillariales</taxon>
        <taxon>Bacillariaceae</taxon>
        <taxon>Fragilariopsis</taxon>
    </lineage>
</organism>
<feature type="region of interest" description="Disordered" evidence="1">
    <location>
        <begin position="299"/>
        <end position="333"/>
    </location>
</feature>
<dbReference type="Proteomes" id="UP000095751">
    <property type="component" value="Unassembled WGS sequence"/>
</dbReference>
<evidence type="ECO:0000313" key="3">
    <source>
        <dbReference type="EMBL" id="OEU19692.1"/>
    </source>
</evidence>
<protein>
    <submittedName>
        <fullName evidence="3">Uncharacterized protein</fullName>
    </submittedName>
</protein>
<dbReference type="AlphaFoldDB" id="A0A1E7FNE9"/>
<evidence type="ECO:0000256" key="1">
    <source>
        <dbReference type="SAM" id="MobiDB-lite"/>
    </source>
</evidence>
<proteinExistence type="predicted"/>
<accession>A0A1E7FNE9</accession>
<keyword evidence="4" id="KW-1185">Reference proteome</keyword>
<dbReference type="InParanoid" id="A0A1E7FNE9"/>
<dbReference type="OrthoDB" id="47593at2759"/>
<feature type="compositionally biased region" description="Polar residues" evidence="1">
    <location>
        <begin position="313"/>
        <end position="322"/>
    </location>
</feature>
<feature type="chain" id="PRO_5009193407" evidence="2">
    <location>
        <begin position="22"/>
        <end position="356"/>
    </location>
</feature>
<gene>
    <name evidence="3" type="ORF">FRACYDRAFT_235747</name>
</gene>
<evidence type="ECO:0000313" key="4">
    <source>
        <dbReference type="Proteomes" id="UP000095751"/>
    </source>
</evidence>